<feature type="transmembrane region" description="Helical" evidence="2">
    <location>
        <begin position="129"/>
        <end position="148"/>
    </location>
</feature>
<feature type="region of interest" description="Disordered" evidence="1">
    <location>
        <begin position="213"/>
        <end position="437"/>
    </location>
</feature>
<dbReference type="PATRIC" id="fig|649742.3.peg.1483"/>
<feature type="compositionally biased region" description="Polar residues" evidence="1">
    <location>
        <begin position="415"/>
        <end position="429"/>
    </location>
</feature>
<dbReference type="Gene3D" id="3.40.50.1000">
    <property type="entry name" value="HAD superfamily/HAD-like"/>
    <property type="match status" value="2"/>
</dbReference>
<dbReference type="Pfam" id="PF13344">
    <property type="entry name" value="Hydrolase_6"/>
    <property type="match status" value="1"/>
</dbReference>
<dbReference type="GO" id="GO:0005737">
    <property type="term" value="C:cytoplasm"/>
    <property type="evidence" value="ECO:0007669"/>
    <property type="project" value="TreeGrafter"/>
</dbReference>
<dbReference type="AlphaFoldDB" id="D4U1N9"/>
<dbReference type="InterPro" id="IPR036412">
    <property type="entry name" value="HAD-like_sf"/>
</dbReference>
<evidence type="ECO:0000256" key="1">
    <source>
        <dbReference type="SAM" id="MobiDB-lite"/>
    </source>
</evidence>
<dbReference type="PANTHER" id="PTHR19288">
    <property type="entry name" value="4-NITROPHENYLPHOSPHATASE-RELATED"/>
    <property type="match status" value="1"/>
</dbReference>
<dbReference type="Proteomes" id="UP000003150">
    <property type="component" value="Unassembled WGS sequence"/>
</dbReference>
<dbReference type="SUPFAM" id="SSF56784">
    <property type="entry name" value="HAD-like"/>
    <property type="match status" value="1"/>
</dbReference>
<gene>
    <name evidence="3" type="ORF">HMPREF0970_02141</name>
</gene>
<feature type="transmembrane region" description="Helical" evidence="2">
    <location>
        <begin position="74"/>
        <end position="93"/>
    </location>
</feature>
<keyword evidence="2" id="KW-0472">Membrane</keyword>
<dbReference type="NCBIfam" id="TIGR01460">
    <property type="entry name" value="HAD-SF-IIA"/>
    <property type="match status" value="1"/>
</dbReference>
<dbReference type="GO" id="GO:0016791">
    <property type="term" value="F:phosphatase activity"/>
    <property type="evidence" value="ECO:0007669"/>
    <property type="project" value="TreeGrafter"/>
</dbReference>
<comment type="caution">
    <text evidence="3">The sequence shown here is derived from an EMBL/GenBank/DDBJ whole genome shotgun (WGS) entry which is preliminary data.</text>
</comment>
<feature type="transmembrane region" description="Helical" evidence="2">
    <location>
        <begin position="12"/>
        <end position="38"/>
    </location>
</feature>
<accession>D4U1N9</accession>
<feature type="transmembrane region" description="Helical" evidence="2">
    <location>
        <begin position="154"/>
        <end position="177"/>
    </location>
</feature>
<dbReference type="EMBL" id="ACYT02000075">
    <property type="protein sequence ID" value="EFF78998.1"/>
    <property type="molecule type" value="Genomic_DNA"/>
</dbReference>
<keyword evidence="3" id="KW-0378">Hydrolase</keyword>
<proteinExistence type="predicted"/>
<name>D4U1N9_9ACTO</name>
<sequence>MANAPTVASEVVSSVVMITVEASVMIVVMVSVAVSSVVTMTAVILVRVMIVVGTAVATSGATTAAVVSRTAASAAASVVTIVVMVSVAVSSVVTMTAVILVRVMIVVGTAVATSGATTAAVVSRTAASAAASVVTIVVMVSVAVSSVVTMTAVILVRVMIVVGTAVATSGATTAAVVSRTAASAAASVVTIVAMVSVAVSSVVTTTAVTFGSRDDRRGDRGGYQRRDDRRGSFEDRGERGGFRRDDRRDGERGGFQRRDNDRRDFGSRDDRRGDRGGYQRRDDRRGSFEDRGERGGFRRDDRRDGERGGFQRRDNNRRDFGSRDDRRGDRGGYQRRDDRRGSFEDRGERGGFRRDDRRDGERGSFQRRDNNRRDFGSRDDRRGDRGGYQRRDDRRGGFQDRGRGGAPRNDGGYKNYSSTDEYVSPNGNEPTIPAGVSADELDRDALRALTTLSGPNRDIVARHLVMAGQLIDLDPEAAYQHAQAAVARAGRVDVVREAAALTAYASGRYEEALREVRAVRRMRGDSSLRAVEADAERGLGHPDKAVEIIDATVPSALDLAEQVELVLVSSGARADLGQAEVGLVIVDDALAVLPAEADDELRRRLMEVKAQRLLDLGRDNEAAEVIASMPAEVEDTEIVDIALYADADVDGKRSPLRGSGAALAEEYDCALLDLDGTAWSGDETIEHAATSVIEAREAGMASAFVTNNAMRTPQQVTDKLNSMDFQATPDMVMTSAMDIAAIMAEELEEGSKVFVIGGAGLRLALEERGFVLVDSADEEPVAVVQGLDKKVDWALLSEGAFAIERGASFYASNLDATLPIERGQALGNGSLVRAIQHATRKRPIAGGKPEPGIYRRAGELVGAQNPLAVGDRLETDIMGAVAAGVPALHVLTGVHQARDVIRAPRGQRPTYLAIDMRGLLEAHPAPKHHRDGTWTCGVSQVAKATRSGVLTLDDVELTEPVTISIDSYRALAAAAWEYADGAGTPVTCPDITVVDNEDPAGLVSQPEPVAAADEDNFYDVAADADKLPEPGASTPAFLPGEEELEELLERTADLDEQA</sequence>
<feature type="transmembrane region" description="Helical" evidence="2">
    <location>
        <begin position="44"/>
        <end position="67"/>
    </location>
</feature>
<dbReference type="InterPro" id="IPR006357">
    <property type="entry name" value="HAD-SF_hydro_IIA"/>
</dbReference>
<evidence type="ECO:0000256" key="2">
    <source>
        <dbReference type="SAM" id="Phobius"/>
    </source>
</evidence>
<dbReference type="Pfam" id="PF13242">
    <property type="entry name" value="Hydrolase_like"/>
    <property type="match status" value="1"/>
</dbReference>
<organism evidence="3 4">
    <name type="scientific">Schaalia odontolytica F0309</name>
    <dbReference type="NCBI Taxonomy" id="649742"/>
    <lineage>
        <taxon>Bacteria</taxon>
        <taxon>Bacillati</taxon>
        <taxon>Actinomycetota</taxon>
        <taxon>Actinomycetes</taxon>
        <taxon>Actinomycetales</taxon>
        <taxon>Actinomycetaceae</taxon>
        <taxon>Schaalia</taxon>
    </lineage>
</organism>
<dbReference type="PANTHER" id="PTHR19288:SF95">
    <property type="entry name" value="D-GLYCEROL 3-PHOSPHATE PHOSPHATASE"/>
    <property type="match status" value="1"/>
</dbReference>
<feature type="transmembrane region" description="Helical" evidence="2">
    <location>
        <begin position="99"/>
        <end position="122"/>
    </location>
</feature>
<feature type="compositionally biased region" description="Basic and acidic residues" evidence="1">
    <location>
        <begin position="213"/>
        <end position="403"/>
    </location>
</feature>
<reference evidence="3 4" key="1">
    <citation type="submission" date="2009-10" db="EMBL/GenBank/DDBJ databases">
        <authorList>
            <person name="Weinstock G."/>
            <person name="Sodergren E."/>
            <person name="Clifton S."/>
            <person name="Fulton L."/>
            <person name="Fulton B."/>
            <person name="Courtney L."/>
            <person name="Fronick C."/>
            <person name="Harrison M."/>
            <person name="Strong C."/>
            <person name="Farmer C."/>
            <person name="Delahaunty K."/>
            <person name="Markovic C."/>
            <person name="Hall O."/>
            <person name="Minx P."/>
            <person name="Tomlinson C."/>
            <person name="Mitreva M."/>
            <person name="Nelson J."/>
            <person name="Hou S."/>
            <person name="Wollam A."/>
            <person name="Pepin K.H."/>
            <person name="Johnson M."/>
            <person name="Bhonagiri V."/>
            <person name="Nash W.E."/>
            <person name="Warren W."/>
            <person name="Chinwalla A."/>
            <person name="Mardis E.R."/>
            <person name="Wilson R.K."/>
        </authorList>
    </citation>
    <scope>NUCLEOTIDE SEQUENCE [LARGE SCALE GENOMIC DNA]</scope>
    <source>
        <strain evidence="3 4">F0309</strain>
    </source>
</reference>
<keyword evidence="2" id="KW-1133">Transmembrane helix</keyword>
<dbReference type="InterPro" id="IPR023214">
    <property type="entry name" value="HAD_sf"/>
</dbReference>
<dbReference type="HOGENOM" id="CLU_289622_0_0_11"/>
<keyword evidence="2" id="KW-0812">Transmembrane</keyword>
<evidence type="ECO:0000313" key="4">
    <source>
        <dbReference type="Proteomes" id="UP000003150"/>
    </source>
</evidence>
<evidence type="ECO:0000313" key="3">
    <source>
        <dbReference type="EMBL" id="EFF78998.1"/>
    </source>
</evidence>
<protein>
    <submittedName>
        <fullName evidence="3">Putative HAD hydrolase, TIGR01457 family</fullName>
    </submittedName>
</protein>